<comment type="similarity">
    <text evidence="1">Belongs to the DtxR/MntR family.</text>
</comment>
<protein>
    <submittedName>
        <fullName evidence="6">Metal-dependent transcriptional regulator</fullName>
    </submittedName>
</protein>
<organism evidence="6 7">
    <name type="scientific">Fredinandcohnia salidurans</name>
    <dbReference type="NCBI Taxonomy" id="2595041"/>
    <lineage>
        <taxon>Bacteria</taxon>
        <taxon>Bacillati</taxon>
        <taxon>Bacillota</taxon>
        <taxon>Bacilli</taxon>
        <taxon>Bacillales</taxon>
        <taxon>Bacillaceae</taxon>
        <taxon>Fredinandcohnia</taxon>
    </lineage>
</organism>
<dbReference type="SMART" id="SM00529">
    <property type="entry name" value="HTH_DTXR"/>
    <property type="match status" value="1"/>
</dbReference>
<dbReference type="InterPro" id="IPR036421">
    <property type="entry name" value="Fe_dep_repressor_sf"/>
</dbReference>
<proteinExistence type="inferred from homology"/>
<evidence type="ECO:0000256" key="1">
    <source>
        <dbReference type="ARBA" id="ARBA00007871"/>
    </source>
</evidence>
<gene>
    <name evidence="6" type="ORF">ACFSFW_14690</name>
</gene>
<dbReference type="InterPro" id="IPR001367">
    <property type="entry name" value="Fe_dep_repressor"/>
</dbReference>
<dbReference type="Pfam" id="PF01325">
    <property type="entry name" value="Fe_dep_repress"/>
    <property type="match status" value="1"/>
</dbReference>
<name>A0ABW4MPU1_9BACI</name>
<reference evidence="7" key="1">
    <citation type="journal article" date="2019" name="Int. J. Syst. Evol. Microbiol.">
        <title>The Global Catalogue of Microorganisms (GCM) 10K type strain sequencing project: providing services to taxonomists for standard genome sequencing and annotation.</title>
        <authorList>
            <consortium name="The Broad Institute Genomics Platform"/>
            <consortium name="The Broad Institute Genome Sequencing Center for Infectious Disease"/>
            <person name="Wu L."/>
            <person name="Ma J."/>
        </authorList>
    </citation>
    <scope>NUCLEOTIDE SEQUENCE [LARGE SCALE GENOMIC DNA]</scope>
    <source>
        <strain evidence="7">CCUG 15531</strain>
    </source>
</reference>
<dbReference type="EMBL" id="JBHUEK010000025">
    <property type="protein sequence ID" value="MFD1779909.1"/>
    <property type="molecule type" value="Genomic_DNA"/>
</dbReference>
<sequence length="121" mass="14044">MLSAKQEKYLVEIYWSLNEEGFARVSQIAKSLNVSVPSASKMSKKLKEEGLIDFQRYGIIILTENGEMLAKQLAVNHEVLSRFFQLIEVKEENIKEEVKKIEPYISSYVIQKLDTFLTKRN</sequence>
<keyword evidence="2" id="KW-0805">Transcription regulation</keyword>
<dbReference type="Gene3D" id="1.10.10.10">
    <property type="entry name" value="Winged helix-like DNA-binding domain superfamily/Winged helix DNA-binding domain"/>
    <property type="match status" value="1"/>
</dbReference>
<dbReference type="InterPro" id="IPR022687">
    <property type="entry name" value="HTH_DTXR"/>
</dbReference>
<keyword evidence="7" id="KW-1185">Reference proteome</keyword>
<dbReference type="RefSeq" id="WP_388039343.1">
    <property type="nucleotide sequence ID" value="NZ_JBHUEK010000025.1"/>
</dbReference>
<dbReference type="InterPro" id="IPR022689">
    <property type="entry name" value="Iron_dep_repressor"/>
</dbReference>
<feature type="domain" description="HTH dtxR-type" evidence="5">
    <location>
        <begin position="1"/>
        <end position="63"/>
    </location>
</feature>
<dbReference type="Pfam" id="PF02742">
    <property type="entry name" value="Fe_dep_repr_C"/>
    <property type="match status" value="1"/>
</dbReference>
<keyword evidence="3" id="KW-0238">DNA-binding</keyword>
<evidence type="ECO:0000256" key="4">
    <source>
        <dbReference type="ARBA" id="ARBA00023163"/>
    </source>
</evidence>
<dbReference type="SUPFAM" id="SSF46785">
    <property type="entry name" value="Winged helix' DNA-binding domain"/>
    <property type="match status" value="1"/>
</dbReference>
<dbReference type="PROSITE" id="PS50944">
    <property type="entry name" value="HTH_DTXR"/>
    <property type="match status" value="1"/>
</dbReference>
<accession>A0ABW4MPU1</accession>
<evidence type="ECO:0000313" key="7">
    <source>
        <dbReference type="Proteomes" id="UP001597227"/>
    </source>
</evidence>
<evidence type="ECO:0000256" key="2">
    <source>
        <dbReference type="ARBA" id="ARBA00023015"/>
    </source>
</evidence>
<dbReference type="InterPro" id="IPR050536">
    <property type="entry name" value="DtxR_MntR_Metal-Reg"/>
</dbReference>
<evidence type="ECO:0000259" key="5">
    <source>
        <dbReference type="PROSITE" id="PS50944"/>
    </source>
</evidence>
<keyword evidence="4" id="KW-0804">Transcription</keyword>
<dbReference type="PANTHER" id="PTHR33238:SF7">
    <property type="entry name" value="IRON-DEPENDENT TRANSCRIPTIONAL REGULATOR"/>
    <property type="match status" value="1"/>
</dbReference>
<evidence type="ECO:0000256" key="3">
    <source>
        <dbReference type="ARBA" id="ARBA00023125"/>
    </source>
</evidence>
<dbReference type="PANTHER" id="PTHR33238">
    <property type="entry name" value="IRON (METAL) DEPENDENT REPRESSOR, DTXR FAMILY"/>
    <property type="match status" value="1"/>
</dbReference>
<dbReference type="InterPro" id="IPR036390">
    <property type="entry name" value="WH_DNA-bd_sf"/>
</dbReference>
<comment type="caution">
    <text evidence="6">The sequence shown here is derived from an EMBL/GenBank/DDBJ whole genome shotgun (WGS) entry which is preliminary data.</text>
</comment>
<dbReference type="SUPFAM" id="SSF47979">
    <property type="entry name" value="Iron-dependent repressor protein, dimerization domain"/>
    <property type="match status" value="1"/>
</dbReference>
<dbReference type="InterPro" id="IPR036388">
    <property type="entry name" value="WH-like_DNA-bd_sf"/>
</dbReference>
<dbReference type="Gene3D" id="1.10.60.10">
    <property type="entry name" value="Iron dependent repressor, metal binding and dimerisation domain"/>
    <property type="match status" value="1"/>
</dbReference>
<evidence type="ECO:0000313" key="6">
    <source>
        <dbReference type="EMBL" id="MFD1779909.1"/>
    </source>
</evidence>
<dbReference type="Proteomes" id="UP001597227">
    <property type="component" value="Unassembled WGS sequence"/>
</dbReference>